<accession>A0A0D8JDX8</accession>
<gene>
    <name evidence="2" type="ORF">LH29_00520</name>
</gene>
<keyword evidence="3" id="KW-1185">Reference proteome</keyword>
<feature type="transmembrane region" description="Helical" evidence="1">
    <location>
        <begin position="12"/>
        <end position="33"/>
    </location>
</feature>
<reference evidence="2 3" key="1">
    <citation type="submission" date="2014-09" db="EMBL/GenBank/DDBJ databases">
        <title>Draft Genome Sequence of Draconibacterium sp. JN14CK-3.</title>
        <authorList>
            <person name="Dong C."/>
            <person name="Lai Q."/>
            <person name="Shao Z."/>
        </authorList>
    </citation>
    <scope>NUCLEOTIDE SEQUENCE [LARGE SCALE GENOMIC DNA]</scope>
    <source>
        <strain evidence="2 3">JN14CK-3</strain>
    </source>
</reference>
<keyword evidence="1" id="KW-0812">Transmembrane</keyword>
<feature type="transmembrane region" description="Helical" evidence="1">
    <location>
        <begin position="125"/>
        <end position="143"/>
    </location>
</feature>
<dbReference type="AlphaFoldDB" id="A0A0D8JDX8"/>
<organism evidence="2 3">
    <name type="scientific">Draconibacterium sediminis</name>
    <dbReference type="NCBI Taxonomy" id="1544798"/>
    <lineage>
        <taxon>Bacteria</taxon>
        <taxon>Pseudomonadati</taxon>
        <taxon>Bacteroidota</taxon>
        <taxon>Bacteroidia</taxon>
        <taxon>Marinilabiliales</taxon>
        <taxon>Prolixibacteraceae</taxon>
        <taxon>Draconibacterium</taxon>
    </lineage>
</organism>
<feature type="transmembrane region" description="Helical" evidence="1">
    <location>
        <begin position="53"/>
        <end position="73"/>
    </location>
</feature>
<name>A0A0D8JDX8_9BACT</name>
<comment type="caution">
    <text evidence="2">The sequence shown here is derived from an EMBL/GenBank/DDBJ whole genome shotgun (WGS) entry which is preliminary data.</text>
</comment>
<feature type="transmembrane region" description="Helical" evidence="1">
    <location>
        <begin position="85"/>
        <end position="105"/>
    </location>
</feature>
<evidence type="ECO:0000313" key="3">
    <source>
        <dbReference type="Proteomes" id="UP000032544"/>
    </source>
</evidence>
<keyword evidence="1" id="KW-0472">Membrane</keyword>
<dbReference type="Proteomes" id="UP000032544">
    <property type="component" value="Unassembled WGS sequence"/>
</dbReference>
<protein>
    <submittedName>
        <fullName evidence="2">Uncharacterized protein</fullName>
    </submittedName>
</protein>
<dbReference type="RefSeq" id="WP_045025618.1">
    <property type="nucleotide sequence ID" value="NZ_JRHC01000001.1"/>
</dbReference>
<evidence type="ECO:0000256" key="1">
    <source>
        <dbReference type="SAM" id="Phobius"/>
    </source>
</evidence>
<evidence type="ECO:0000313" key="2">
    <source>
        <dbReference type="EMBL" id="KJF44058.1"/>
    </source>
</evidence>
<proteinExistence type="predicted"/>
<dbReference type="STRING" id="1544798.LH29_00520"/>
<keyword evidence="1" id="KW-1133">Transmembrane helix</keyword>
<dbReference type="EMBL" id="JRHC01000001">
    <property type="protein sequence ID" value="KJF44058.1"/>
    <property type="molecule type" value="Genomic_DNA"/>
</dbReference>
<sequence>MNLSDFLSAKNFRFLLVFLALALITRSIFYLVVEEPFAYFSLTIQQYMIEETLDLSVPMVLMTILWPIVFSILNKMHNEIKLAPWLFYMVIIIHVISCLVAAIMVGAADYVMVYSSSTFEVWGPWGIAGLTLLTGVISVMIYASNIKLFKESES</sequence>